<dbReference type="Proteomes" id="UP000001929">
    <property type="component" value="Chromosome"/>
</dbReference>
<dbReference type="eggNOG" id="COG4530">
    <property type="taxonomic scope" value="Bacteria"/>
</dbReference>
<accession>Q2RXP4</accession>
<dbReference type="RefSeq" id="WP_011388049.1">
    <property type="nucleotide sequence ID" value="NC_007643.1"/>
</dbReference>
<gene>
    <name evidence="2" type="ordered locus">Rru_A0296</name>
</gene>
<proteinExistence type="predicted"/>
<evidence type="ECO:0000313" key="3">
    <source>
        <dbReference type="Proteomes" id="UP000001929"/>
    </source>
</evidence>
<organism evidence="2 3">
    <name type="scientific">Rhodospirillum rubrum (strain ATCC 11170 / ATH 1.1.1 / DSM 467 / LMG 4362 / NCIMB 8255 / S1)</name>
    <dbReference type="NCBI Taxonomy" id="269796"/>
    <lineage>
        <taxon>Bacteria</taxon>
        <taxon>Pseudomonadati</taxon>
        <taxon>Pseudomonadota</taxon>
        <taxon>Alphaproteobacteria</taxon>
        <taxon>Rhodospirillales</taxon>
        <taxon>Rhodospirillaceae</taxon>
        <taxon>Rhodospirillum</taxon>
    </lineage>
</organism>
<name>Q2RXP4_RHORT</name>
<sequence length="109" mass="12390">MAKPEWGTKRTCTNCGARFYDLQQTPILCPKCETVLELDAPVKPRRTERKKEAVKVAPVAVVEDDEVDADLEVEDEEEDTDLIEDPSDLGEDDDDLEEVKEHLDLDEDE</sequence>
<evidence type="ECO:0000256" key="1">
    <source>
        <dbReference type="SAM" id="MobiDB-lite"/>
    </source>
</evidence>
<dbReference type="AlphaFoldDB" id="Q2RXP4"/>
<dbReference type="KEGG" id="rru:Rru_A0296"/>
<dbReference type="Pfam" id="PF09538">
    <property type="entry name" value="FYDLN_acid"/>
    <property type="match status" value="1"/>
</dbReference>
<reference evidence="2 3" key="1">
    <citation type="journal article" date="2011" name="Stand. Genomic Sci.">
        <title>Complete genome sequence of Rhodospirillum rubrum type strain (S1).</title>
        <authorList>
            <person name="Munk A.C."/>
            <person name="Copeland A."/>
            <person name="Lucas S."/>
            <person name="Lapidus A."/>
            <person name="Del Rio T.G."/>
            <person name="Barry K."/>
            <person name="Detter J.C."/>
            <person name="Hammon N."/>
            <person name="Israni S."/>
            <person name="Pitluck S."/>
            <person name="Brettin T."/>
            <person name="Bruce D."/>
            <person name="Han C."/>
            <person name="Tapia R."/>
            <person name="Gilna P."/>
            <person name="Schmutz J."/>
            <person name="Larimer F."/>
            <person name="Land M."/>
            <person name="Kyrpides N.C."/>
            <person name="Mavromatis K."/>
            <person name="Richardson P."/>
            <person name="Rohde M."/>
            <person name="Goker M."/>
            <person name="Klenk H.P."/>
            <person name="Zhang Y."/>
            <person name="Roberts G.P."/>
            <person name="Reslewic S."/>
            <person name="Schwartz D.C."/>
        </authorList>
    </citation>
    <scope>NUCLEOTIDE SEQUENCE [LARGE SCALE GENOMIC DNA]</scope>
    <source>
        <strain evidence="3">ATCC 11170 / ATH 1.1.1 / DSM 467 / LMG 4362 / NCIMB 8255 / S1</strain>
    </source>
</reference>
<keyword evidence="3" id="KW-1185">Reference proteome</keyword>
<evidence type="ECO:0008006" key="4">
    <source>
        <dbReference type="Google" id="ProtNLM"/>
    </source>
</evidence>
<dbReference type="STRING" id="269796.Rru_A0296"/>
<feature type="region of interest" description="Disordered" evidence="1">
    <location>
        <begin position="64"/>
        <end position="109"/>
    </location>
</feature>
<dbReference type="PATRIC" id="fig|269796.9.peg.352"/>
<dbReference type="EMBL" id="CP000230">
    <property type="protein sequence ID" value="ABC21101.1"/>
    <property type="molecule type" value="Genomic_DNA"/>
</dbReference>
<protein>
    <recommendedName>
        <fullName evidence="4">TIGR02300 family protein</fullName>
    </recommendedName>
</protein>
<dbReference type="InterPro" id="IPR012644">
    <property type="entry name" value="CHP02300_FYDLN_acid"/>
</dbReference>
<dbReference type="EnsemblBacteria" id="ABC21101">
    <property type="protein sequence ID" value="ABC21101"/>
    <property type="gene ID" value="Rru_A0296"/>
</dbReference>
<evidence type="ECO:0000313" key="2">
    <source>
        <dbReference type="EMBL" id="ABC21101.1"/>
    </source>
</evidence>
<dbReference type="HOGENOM" id="CLU_140210_0_0_5"/>
<dbReference type="NCBIfam" id="TIGR02300">
    <property type="entry name" value="FYDLN_acid"/>
    <property type="match status" value="1"/>
</dbReference>